<reference evidence="2 3" key="1">
    <citation type="submission" date="2021-01" db="EMBL/GenBank/DDBJ databases">
        <title>Belnapia mucosa sp. nov. and Belnapia arida sp. nov., isolated from the Tabernas Desert (Almeria, Spain).</title>
        <authorList>
            <person name="Molina-Menor E."/>
            <person name="Vidal-Verdu A."/>
            <person name="Calonge A."/>
            <person name="Satari L."/>
            <person name="Pereto Magraner J."/>
            <person name="Porcar Miralles M."/>
        </authorList>
    </citation>
    <scope>NUCLEOTIDE SEQUENCE [LARGE SCALE GENOMIC DNA]</scope>
    <source>
        <strain evidence="2 3">T6</strain>
    </source>
</reference>
<protein>
    <submittedName>
        <fullName evidence="2">Twin-arginine translocation signal domain-containing protein</fullName>
    </submittedName>
</protein>
<dbReference type="NCBIfam" id="TIGR01409">
    <property type="entry name" value="TAT_signal_seq"/>
    <property type="match status" value="1"/>
</dbReference>
<proteinExistence type="predicted"/>
<dbReference type="RefSeq" id="WP_202826468.1">
    <property type="nucleotide sequence ID" value="NZ_JAEUXJ010000006.1"/>
</dbReference>
<dbReference type="InterPro" id="IPR019546">
    <property type="entry name" value="TAT_signal_bac_arc"/>
</dbReference>
<accession>A0ABS1V7J9</accession>
<name>A0ABS1V7J9_9PROT</name>
<evidence type="ECO:0000313" key="3">
    <source>
        <dbReference type="Proteomes" id="UP000606490"/>
    </source>
</evidence>
<comment type="caution">
    <text evidence="2">The sequence shown here is derived from an EMBL/GenBank/DDBJ whole genome shotgun (WGS) entry which is preliminary data.</text>
</comment>
<dbReference type="InterPro" id="IPR006311">
    <property type="entry name" value="TAT_signal"/>
</dbReference>
<evidence type="ECO:0000313" key="2">
    <source>
        <dbReference type="EMBL" id="MBL6456724.1"/>
    </source>
</evidence>
<organism evidence="2 3">
    <name type="scientific">Belnapia mucosa</name>
    <dbReference type="NCBI Taxonomy" id="2804532"/>
    <lineage>
        <taxon>Bacteria</taxon>
        <taxon>Pseudomonadati</taxon>
        <taxon>Pseudomonadota</taxon>
        <taxon>Alphaproteobacteria</taxon>
        <taxon>Acetobacterales</taxon>
        <taxon>Roseomonadaceae</taxon>
        <taxon>Belnapia</taxon>
    </lineage>
</organism>
<sequence length="72" mass="7729">MSDKTLAERRGFLRALGFGAAAAGAGTAAAQRADSVPPAQAKKENEAGRLAPRYQANAQDVQAFYRTNRYEQ</sequence>
<evidence type="ECO:0000256" key="1">
    <source>
        <dbReference type="SAM" id="MobiDB-lite"/>
    </source>
</evidence>
<gene>
    <name evidence="2" type="ORF">JMJ55_15415</name>
</gene>
<dbReference type="PROSITE" id="PS51318">
    <property type="entry name" value="TAT"/>
    <property type="match status" value="1"/>
</dbReference>
<dbReference type="EMBL" id="JAEUXJ010000006">
    <property type="protein sequence ID" value="MBL6456724.1"/>
    <property type="molecule type" value="Genomic_DNA"/>
</dbReference>
<dbReference type="Proteomes" id="UP000606490">
    <property type="component" value="Unassembled WGS sequence"/>
</dbReference>
<feature type="region of interest" description="Disordered" evidence="1">
    <location>
        <begin position="27"/>
        <end position="53"/>
    </location>
</feature>
<keyword evidence="3" id="KW-1185">Reference proteome</keyword>